<feature type="binding site" evidence="2">
    <location>
        <position position="234"/>
    </location>
    <ligand>
        <name>Co(2+)</name>
        <dbReference type="ChEBI" id="CHEBI:48828"/>
    </ligand>
</feature>
<dbReference type="Pfam" id="PF06180">
    <property type="entry name" value="CbiK"/>
    <property type="match status" value="1"/>
</dbReference>
<dbReference type="PROSITE" id="PS51257">
    <property type="entry name" value="PROKAR_LIPOPROTEIN"/>
    <property type="match status" value="1"/>
</dbReference>
<dbReference type="InterPro" id="IPR050963">
    <property type="entry name" value="Sirohydro_Cobaltochel/CbiX"/>
</dbReference>
<keyword evidence="6" id="KW-1185">Reference proteome</keyword>
<feature type="binding site" evidence="2">
    <location>
        <position position="203"/>
    </location>
    <ligand>
        <name>Co(2+)</name>
        <dbReference type="ChEBI" id="CHEBI:48828"/>
    </ligand>
</feature>
<feature type="region of interest" description="Disordered" evidence="3">
    <location>
        <begin position="29"/>
        <end position="52"/>
    </location>
</feature>
<evidence type="ECO:0000256" key="3">
    <source>
        <dbReference type="SAM" id="MobiDB-lite"/>
    </source>
</evidence>
<comment type="caution">
    <text evidence="5">The sequence shown here is derived from an EMBL/GenBank/DDBJ whole genome shotgun (WGS) entry which is preliminary data.</text>
</comment>
<evidence type="ECO:0000313" key="6">
    <source>
        <dbReference type="Proteomes" id="UP000276301"/>
    </source>
</evidence>
<dbReference type="AlphaFoldDB" id="A0A498CZT6"/>
<evidence type="ECO:0000256" key="2">
    <source>
        <dbReference type="PIRSR" id="PIRSR033579-3"/>
    </source>
</evidence>
<dbReference type="SUPFAM" id="SSF53800">
    <property type="entry name" value="Chelatase"/>
    <property type="match status" value="1"/>
</dbReference>
<keyword evidence="2" id="KW-0479">Metal-binding</keyword>
<evidence type="ECO:0000256" key="4">
    <source>
        <dbReference type="SAM" id="SignalP"/>
    </source>
</evidence>
<accession>A0A498CZT6</accession>
<dbReference type="InterPro" id="IPR010388">
    <property type="entry name" value="Anaerobic_Co-chelatase"/>
</dbReference>
<dbReference type="GO" id="GO:0019251">
    <property type="term" value="P:anaerobic cobalamin biosynthetic process"/>
    <property type="evidence" value="ECO:0007669"/>
    <property type="project" value="InterPro"/>
</dbReference>
<keyword evidence="2" id="KW-0170">Cobalt</keyword>
<name>A0A498CZT6_9FIRM</name>
<feature type="signal peptide" evidence="4">
    <location>
        <begin position="1"/>
        <end position="21"/>
    </location>
</feature>
<reference evidence="5 6" key="1">
    <citation type="submission" date="2018-10" db="EMBL/GenBank/DDBJ databases">
        <title>Anaerotruncus faecis sp. nov., isolated from human feces.</title>
        <authorList>
            <person name="Wang Y.-J."/>
        </authorList>
    </citation>
    <scope>NUCLEOTIDE SEQUENCE [LARGE SCALE GENOMIC DNA]</scope>
    <source>
        <strain evidence="5 6">22A2-44</strain>
    </source>
</reference>
<dbReference type="PANTHER" id="PTHR33542">
    <property type="entry name" value="SIROHYDROCHLORIN FERROCHELATASE, CHLOROPLASTIC"/>
    <property type="match status" value="1"/>
</dbReference>
<sequence>MRAKRTLALILSLSLGLLAFAGCSGAPATAPGGSEAPAAPASSAGEEPAPEEAAPAAADKVLLVTSFGTSYNDNRDLSIGSIEQKLQAAYPDYEVRRAFTSQIIIDKLKKRDGIAIDNVTEAMDRLVSDGVREVVVQPTHVMSGFEYDDVVAEVTPYADKFDSFKVGSPLLVSDADYDEVVSIITGETKDYDAEGTAVVFMGHGTEHEANATYAKLQQHLTAAGHENYFIGTVEATPSLDDVLALVRDSGAKKVVLLPLMIVAGDHANNDMAGDDEDSWKSAFERAGFEVECVLRGLGQYAGIQDMFVEHVGALIAQ</sequence>
<evidence type="ECO:0000256" key="1">
    <source>
        <dbReference type="PIRSR" id="PIRSR033579-1"/>
    </source>
</evidence>
<dbReference type="RefSeq" id="WP_121587061.1">
    <property type="nucleotide sequence ID" value="NZ_RCHT01000015.1"/>
</dbReference>
<keyword evidence="4" id="KW-0732">Signal</keyword>
<feature type="active site" description="Proton acceptor" evidence="1">
    <location>
        <position position="203"/>
    </location>
</feature>
<organism evidence="5 6">
    <name type="scientific">Anaerotruncus massiliensis</name>
    <name type="common">ex Liu et al. 2021</name>
    <dbReference type="NCBI Taxonomy" id="2321404"/>
    <lineage>
        <taxon>Bacteria</taxon>
        <taxon>Bacillati</taxon>
        <taxon>Bacillota</taxon>
        <taxon>Clostridia</taxon>
        <taxon>Eubacteriales</taxon>
        <taxon>Oscillospiraceae</taxon>
        <taxon>Anaerotruncus</taxon>
    </lineage>
</organism>
<proteinExistence type="predicted"/>
<feature type="chain" id="PRO_5039684413" evidence="4">
    <location>
        <begin position="22"/>
        <end position="317"/>
    </location>
</feature>
<dbReference type="CDD" id="cd03412">
    <property type="entry name" value="CbiK_N"/>
    <property type="match status" value="1"/>
</dbReference>
<dbReference type="GO" id="GO:0016852">
    <property type="term" value="F:sirohydrochlorin cobaltochelatase activity"/>
    <property type="evidence" value="ECO:0007669"/>
    <property type="project" value="InterPro"/>
</dbReference>
<dbReference type="Proteomes" id="UP000276301">
    <property type="component" value="Unassembled WGS sequence"/>
</dbReference>
<dbReference type="EMBL" id="RCHT01000015">
    <property type="protein sequence ID" value="RLL10274.1"/>
    <property type="molecule type" value="Genomic_DNA"/>
</dbReference>
<dbReference type="Gene3D" id="3.40.50.1400">
    <property type="match status" value="2"/>
</dbReference>
<feature type="binding site" evidence="2">
    <location>
        <position position="266"/>
    </location>
    <ligand>
        <name>Co(2+)</name>
        <dbReference type="ChEBI" id="CHEBI:48828"/>
    </ligand>
</feature>
<dbReference type="GO" id="GO:0046872">
    <property type="term" value="F:metal ion binding"/>
    <property type="evidence" value="ECO:0007669"/>
    <property type="project" value="UniProtKB-KW"/>
</dbReference>
<dbReference type="PANTHER" id="PTHR33542:SF3">
    <property type="entry name" value="SIROHYDROCHLORIN FERROCHELATASE, CHLOROPLASTIC"/>
    <property type="match status" value="1"/>
</dbReference>
<evidence type="ECO:0000313" key="5">
    <source>
        <dbReference type="EMBL" id="RLL10274.1"/>
    </source>
</evidence>
<protein>
    <submittedName>
        <fullName evidence="5">Sirohydrochlorin cobaltochelatase</fullName>
    </submittedName>
</protein>
<dbReference type="PIRSF" id="PIRSF033579">
    <property type="entry name" value="Anaer_Co_chel"/>
    <property type="match status" value="1"/>
</dbReference>
<dbReference type="CDD" id="cd03413">
    <property type="entry name" value="CbiK_C"/>
    <property type="match status" value="1"/>
</dbReference>
<gene>
    <name evidence="5" type="ORF">D4A47_09090</name>
</gene>